<dbReference type="EMBL" id="CM031813">
    <property type="protein sequence ID" value="KAG6654647.1"/>
    <property type="molecule type" value="Genomic_DNA"/>
</dbReference>
<dbReference type="Proteomes" id="UP000811609">
    <property type="component" value="Chromosome 5"/>
</dbReference>
<sequence length="105" mass="12509">MRGTRRGVGGHGRMTQTRNVPSHGCTWSGPTPQEQPNRWTQSVEQKALDQMTQLSHQIWFWVLMLMKLTVVLQMMCLSVMVIQENFWEWLKNLVLIHYWNKKFLH</sequence>
<feature type="compositionally biased region" description="Polar residues" evidence="1">
    <location>
        <begin position="28"/>
        <end position="41"/>
    </location>
</feature>
<evidence type="ECO:0000256" key="1">
    <source>
        <dbReference type="SAM" id="MobiDB-lite"/>
    </source>
</evidence>
<accession>A0A8T1QJI5</accession>
<name>A0A8T1QJI5_CARIL</name>
<organism evidence="3 4">
    <name type="scientific">Carya illinoinensis</name>
    <name type="common">Pecan</name>
    <dbReference type="NCBI Taxonomy" id="32201"/>
    <lineage>
        <taxon>Eukaryota</taxon>
        <taxon>Viridiplantae</taxon>
        <taxon>Streptophyta</taxon>
        <taxon>Embryophyta</taxon>
        <taxon>Tracheophyta</taxon>
        <taxon>Spermatophyta</taxon>
        <taxon>Magnoliopsida</taxon>
        <taxon>eudicotyledons</taxon>
        <taxon>Gunneridae</taxon>
        <taxon>Pentapetalae</taxon>
        <taxon>rosids</taxon>
        <taxon>fabids</taxon>
        <taxon>Fagales</taxon>
        <taxon>Juglandaceae</taxon>
        <taxon>Carya</taxon>
    </lineage>
</organism>
<keyword evidence="2" id="KW-1133">Transmembrane helix</keyword>
<keyword evidence="2" id="KW-0472">Membrane</keyword>
<evidence type="ECO:0000256" key="2">
    <source>
        <dbReference type="SAM" id="Phobius"/>
    </source>
</evidence>
<evidence type="ECO:0000313" key="3">
    <source>
        <dbReference type="EMBL" id="KAG6654647.1"/>
    </source>
</evidence>
<evidence type="ECO:0000313" key="4">
    <source>
        <dbReference type="Proteomes" id="UP000811609"/>
    </source>
</evidence>
<dbReference type="AlphaFoldDB" id="A0A8T1QJI5"/>
<gene>
    <name evidence="3" type="ORF">CIPAW_05G160500</name>
</gene>
<protein>
    <submittedName>
        <fullName evidence="3">Uncharacterized protein</fullName>
    </submittedName>
</protein>
<feature type="compositionally biased region" description="Gly residues" evidence="1">
    <location>
        <begin position="1"/>
        <end position="12"/>
    </location>
</feature>
<reference evidence="3" key="1">
    <citation type="submission" date="2020-12" db="EMBL/GenBank/DDBJ databases">
        <title>WGS assembly of Carya illinoinensis cv. Pawnee.</title>
        <authorList>
            <person name="Platts A."/>
            <person name="Shu S."/>
            <person name="Wright S."/>
            <person name="Barry K."/>
            <person name="Edger P."/>
            <person name="Pires J.C."/>
            <person name="Schmutz J."/>
        </authorList>
    </citation>
    <scope>NUCLEOTIDE SEQUENCE</scope>
    <source>
        <tissue evidence="3">Leaf</tissue>
    </source>
</reference>
<feature type="region of interest" description="Disordered" evidence="1">
    <location>
        <begin position="1"/>
        <end position="41"/>
    </location>
</feature>
<keyword evidence="2" id="KW-0812">Transmembrane</keyword>
<keyword evidence="4" id="KW-1185">Reference proteome</keyword>
<comment type="caution">
    <text evidence="3">The sequence shown here is derived from an EMBL/GenBank/DDBJ whole genome shotgun (WGS) entry which is preliminary data.</text>
</comment>
<feature type="transmembrane region" description="Helical" evidence="2">
    <location>
        <begin position="58"/>
        <end position="82"/>
    </location>
</feature>
<proteinExistence type="predicted"/>